<reference evidence="1" key="1">
    <citation type="submission" date="2020-05" db="EMBL/GenBank/DDBJ databases">
        <authorList>
            <person name="Chiriac C."/>
            <person name="Salcher M."/>
            <person name="Ghai R."/>
            <person name="Kavagutti S V."/>
        </authorList>
    </citation>
    <scope>NUCLEOTIDE SEQUENCE</scope>
</reference>
<evidence type="ECO:0000313" key="1">
    <source>
        <dbReference type="EMBL" id="CAB5218230.1"/>
    </source>
</evidence>
<gene>
    <name evidence="1" type="ORF">UFOVP204_112</name>
</gene>
<organism evidence="1">
    <name type="scientific">uncultured Caudovirales phage</name>
    <dbReference type="NCBI Taxonomy" id="2100421"/>
    <lineage>
        <taxon>Viruses</taxon>
        <taxon>Duplodnaviria</taxon>
        <taxon>Heunggongvirae</taxon>
        <taxon>Uroviricota</taxon>
        <taxon>Caudoviricetes</taxon>
        <taxon>Peduoviridae</taxon>
        <taxon>Maltschvirus</taxon>
        <taxon>Maltschvirus maltsch</taxon>
    </lineage>
</organism>
<dbReference type="EMBL" id="LR798257">
    <property type="protein sequence ID" value="CAB5218230.1"/>
    <property type="molecule type" value="Genomic_DNA"/>
</dbReference>
<name>A0A6J7WK96_9CAUD</name>
<protein>
    <submittedName>
        <fullName evidence="1">Uncharacterized protein</fullName>
    </submittedName>
</protein>
<proteinExistence type="predicted"/>
<accession>A0A6J7WK96</accession>
<sequence>MLTKPIHKTNILPLRWFANLCNHIGTPHIVRMFDLQDQNIIGGIKWKYHSLIWKLTWAVYNKFGTTHEVLDWELDEYDI</sequence>